<evidence type="ECO:0000256" key="1">
    <source>
        <dbReference type="ARBA" id="ARBA00022723"/>
    </source>
</evidence>
<dbReference type="Pfam" id="PF01485">
    <property type="entry name" value="IBR"/>
    <property type="match status" value="1"/>
</dbReference>
<dbReference type="AlphaFoldDB" id="A0ABD0P8F9"/>
<keyword evidence="1" id="KW-0479">Metal-binding</keyword>
<evidence type="ECO:0000256" key="4">
    <source>
        <dbReference type="ARBA" id="ARBA00022833"/>
    </source>
</evidence>
<feature type="domain" description="IBR" evidence="5">
    <location>
        <begin position="24"/>
        <end position="48"/>
    </location>
</feature>
<evidence type="ECO:0000256" key="3">
    <source>
        <dbReference type="ARBA" id="ARBA00022786"/>
    </source>
</evidence>
<evidence type="ECO:0000313" key="7">
    <source>
        <dbReference type="Proteomes" id="UP001529510"/>
    </source>
</evidence>
<reference evidence="6 7" key="1">
    <citation type="submission" date="2024-05" db="EMBL/GenBank/DDBJ databases">
        <title>Genome sequencing and assembly of Indian major carp, Cirrhinus mrigala (Hamilton, 1822).</title>
        <authorList>
            <person name="Mohindra V."/>
            <person name="Chowdhury L.M."/>
            <person name="Lal K."/>
            <person name="Jena J.K."/>
        </authorList>
    </citation>
    <scope>NUCLEOTIDE SEQUENCE [LARGE SCALE GENOMIC DNA]</scope>
    <source>
        <strain evidence="6">CM1030</strain>
        <tissue evidence="6">Blood</tissue>
    </source>
</reference>
<gene>
    <name evidence="6" type="ORF">M9458_034935</name>
</gene>
<evidence type="ECO:0000256" key="2">
    <source>
        <dbReference type="ARBA" id="ARBA00022771"/>
    </source>
</evidence>
<organism evidence="6 7">
    <name type="scientific">Cirrhinus mrigala</name>
    <name type="common">Mrigala</name>
    <dbReference type="NCBI Taxonomy" id="683832"/>
    <lineage>
        <taxon>Eukaryota</taxon>
        <taxon>Metazoa</taxon>
        <taxon>Chordata</taxon>
        <taxon>Craniata</taxon>
        <taxon>Vertebrata</taxon>
        <taxon>Euteleostomi</taxon>
        <taxon>Actinopterygii</taxon>
        <taxon>Neopterygii</taxon>
        <taxon>Teleostei</taxon>
        <taxon>Ostariophysi</taxon>
        <taxon>Cypriniformes</taxon>
        <taxon>Cyprinidae</taxon>
        <taxon>Labeoninae</taxon>
        <taxon>Labeonini</taxon>
        <taxon>Cirrhinus</taxon>
    </lineage>
</organism>
<dbReference type="InterPro" id="IPR002867">
    <property type="entry name" value="IBR_dom"/>
</dbReference>
<name>A0ABD0P8F9_CIRMR</name>
<evidence type="ECO:0000313" key="6">
    <source>
        <dbReference type="EMBL" id="KAL0170339.1"/>
    </source>
</evidence>
<protein>
    <recommendedName>
        <fullName evidence="5">IBR domain-containing protein</fullName>
    </recommendedName>
</protein>
<keyword evidence="7" id="KW-1185">Reference proteome</keyword>
<comment type="caution">
    <text evidence="6">The sequence shown here is derived from an EMBL/GenBank/DDBJ whole genome shotgun (WGS) entry which is preliminary data.</text>
</comment>
<keyword evidence="3" id="KW-0833">Ubl conjugation pathway</keyword>
<dbReference type="GO" id="GO:0008270">
    <property type="term" value="F:zinc ion binding"/>
    <property type="evidence" value="ECO:0007669"/>
    <property type="project" value="UniProtKB-KW"/>
</dbReference>
<dbReference type="SUPFAM" id="SSF57850">
    <property type="entry name" value="RING/U-box"/>
    <property type="match status" value="1"/>
</dbReference>
<evidence type="ECO:0000259" key="5">
    <source>
        <dbReference type="Pfam" id="PF01485"/>
    </source>
</evidence>
<dbReference type="Proteomes" id="UP001529510">
    <property type="component" value="Unassembled WGS sequence"/>
</dbReference>
<keyword evidence="4" id="KW-0862">Zinc</keyword>
<keyword evidence="2" id="KW-0863">Zinc-finger</keyword>
<feature type="non-terminal residue" evidence="6">
    <location>
        <position position="1"/>
    </location>
</feature>
<accession>A0ABD0P8F9</accession>
<proteinExistence type="predicted"/>
<dbReference type="EMBL" id="JAMKFB020000017">
    <property type="protein sequence ID" value="KAL0170339.1"/>
    <property type="molecule type" value="Genomic_DNA"/>
</dbReference>
<feature type="non-terminal residue" evidence="6">
    <location>
        <position position="62"/>
    </location>
</feature>
<sequence length="62" mass="6547">GVAGSEPDLVPVLHVPGRVPAEGLVRCNVCTLEFCSACKASWHPDQDCQENVPITAFLPGES</sequence>